<accession>A0ABS4WI19</accession>
<feature type="region of interest" description="Disordered" evidence="1">
    <location>
        <begin position="1"/>
        <end position="37"/>
    </location>
</feature>
<dbReference type="PANTHER" id="PTHR48125:SF10">
    <property type="entry name" value="OS12G0136300 PROTEIN"/>
    <property type="match status" value="1"/>
</dbReference>
<name>A0ABS4WI19_9MICC</name>
<dbReference type="InterPro" id="IPR044929">
    <property type="entry name" value="DNA/RNA_non-sp_Endonuclease_sf"/>
</dbReference>
<gene>
    <name evidence="2" type="ORF">JOF46_003086</name>
</gene>
<dbReference type="Gene3D" id="3.40.570.10">
    <property type="entry name" value="Extracellular Endonuclease, subunit A"/>
    <property type="match status" value="1"/>
</dbReference>
<dbReference type="RefSeq" id="WP_209908476.1">
    <property type="nucleotide sequence ID" value="NZ_JAGIOE010000001.1"/>
</dbReference>
<feature type="region of interest" description="Disordered" evidence="1">
    <location>
        <begin position="728"/>
        <end position="859"/>
    </location>
</feature>
<dbReference type="Proteomes" id="UP000766570">
    <property type="component" value="Unassembled WGS sequence"/>
</dbReference>
<evidence type="ECO:0000256" key="1">
    <source>
        <dbReference type="SAM" id="MobiDB-lite"/>
    </source>
</evidence>
<reference evidence="2 3" key="1">
    <citation type="submission" date="2021-03" db="EMBL/GenBank/DDBJ databases">
        <title>Sequencing the genomes of 1000 actinobacteria strains.</title>
        <authorList>
            <person name="Klenk H.-P."/>
        </authorList>
    </citation>
    <scope>NUCLEOTIDE SEQUENCE [LARGE SCALE GENOMIC DNA]</scope>
    <source>
        <strain evidence="2 3">DSM 15454</strain>
    </source>
</reference>
<sequence length="1224" mass="127707">MSIESGTPSPGPPVHAPRVPAPPAPVRAPAGAEPATDTGVPASAYGWLAEGGFAARLGSGLRLGADLLAARELDPARIPQPLPGVRITGLRVRERQVHLTGSLLVPHLDANEVRIRLDRDGTAHFSAHGQTRLQVPALGNPRVRIGLDEAGRLSGTLEFRDLDLSPPRTELEATGSGTLALANGRFSGQVHADLVYPRAGSAALDVGFDENGAFTGSGTLTLALPFLDAVGATITADAAGNLAAAATIDATGAHSPLPGLSVGTGQVVLGFGNGRPTATLSGFSASYSGVGSLSITTLELGGRNPGFSGAGELVLTIPGLEEVTGRVAVTNSRVSGTLRIDANKFPEGLPLTNGSLTIILSESGQLGFRGSVGVALEPAARGRLEASYEEGRFALSTQLELTIPGMAPVQVTVAYLDGAISGAVDVPIDSETLPGLSGAIHVEYAQDRWSGETTLAYSADDGKLSGTVTVTVTQTEDNSLQVGGSGSVTAQLLPNLAGTLTATILPEGGVDVSGTIEVTEPVELFGEKRVEKELFSHSQNIPLWAILVAVIRIRAGVRAGIGPGVFRNITVTGSYTIGATEADPSFTVSGELFIPAFVEGYLAFGAGLGLDVVLGSLTGGIEAMGTAGIYGAISVIPELSYEGGQWSIAGVATLAAGARLKLSLNAWAEVEALWVTVWDNTWELASVTMPIGPDLALQARMNYVFGRPEPPELEFSSTDIDSESLIQSAMPEDGPEPSGAREALENKAEWQGALREARTAPVPAELAAQASHTEPAPQPARRPPAPGGPRPGAARADAPGHLGEPTATPAAPGTTAPGAAAAAAAAPDDTLPGPVPANELPASNVPRYPSPISLQSLDEPAAPLPRTKEQERQDLDAASRTVDLASAQASSSGTLDDYFPRIKNRFRLATLGYDGDFETGFKVLGSINPEFRKTLAGEPLQGSGVDPENDPAHQTEVKFWSATLAGTAVGIEMQASPLGPDHPLGSEPRGQTGLMDRLGSEYIRGHLLNEHLGGPGEPRNLFPITRSANALHSSRIEETIKRWVNTDRYWVRYHVKIAGSNRIETDHGQDYINSTIQAQAWVLDTNLAPWRKIETDITSHYSLQSTATREDENATSVAGVAGHRARAEDLAINVAVSGSGLTAFPNHVKEDLGKMLKPGTTWAEVREKLDRATGVGPDTARVLQEAYGQSLSRNDEQVLLATATDKRLLTIAVDHWAAIMAQLE</sequence>
<proteinExistence type="predicted"/>
<protein>
    <submittedName>
        <fullName evidence="2">Carbon monoxide dehydrogenase subunit G</fullName>
    </submittedName>
</protein>
<dbReference type="EMBL" id="JAGIOE010000001">
    <property type="protein sequence ID" value="MBP2375174.1"/>
    <property type="molecule type" value="Genomic_DNA"/>
</dbReference>
<organism evidence="2 3">
    <name type="scientific">Paeniglutamicibacter psychrophenolicus</name>
    <dbReference type="NCBI Taxonomy" id="257454"/>
    <lineage>
        <taxon>Bacteria</taxon>
        <taxon>Bacillati</taxon>
        <taxon>Actinomycetota</taxon>
        <taxon>Actinomycetes</taxon>
        <taxon>Micrococcales</taxon>
        <taxon>Micrococcaceae</taxon>
        <taxon>Paeniglutamicibacter</taxon>
    </lineage>
</organism>
<dbReference type="PANTHER" id="PTHR48125">
    <property type="entry name" value="LP07818P1"/>
    <property type="match status" value="1"/>
</dbReference>
<feature type="compositionally biased region" description="Pro residues" evidence="1">
    <location>
        <begin position="9"/>
        <end position="26"/>
    </location>
</feature>
<feature type="compositionally biased region" description="Low complexity" evidence="1">
    <location>
        <begin position="791"/>
        <end position="830"/>
    </location>
</feature>
<feature type="compositionally biased region" description="Pro residues" evidence="1">
    <location>
        <begin position="776"/>
        <end position="789"/>
    </location>
</feature>
<comment type="caution">
    <text evidence="2">The sequence shown here is derived from an EMBL/GenBank/DDBJ whole genome shotgun (WGS) entry which is preliminary data.</text>
</comment>
<keyword evidence="3" id="KW-1185">Reference proteome</keyword>
<evidence type="ECO:0000313" key="2">
    <source>
        <dbReference type="EMBL" id="MBP2375174.1"/>
    </source>
</evidence>
<evidence type="ECO:0000313" key="3">
    <source>
        <dbReference type="Proteomes" id="UP000766570"/>
    </source>
</evidence>